<dbReference type="PRINTS" id="PR01005">
    <property type="entry name" value="FLGHOOKAP1"/>
</dbReference>
<dbReference type="InterPro" id="IPR002371">
    <property type="entry name" value="FlgK"/>
</dbReference>
<feature type="domain" description="Flagellar basal body rod protein N-terminal" evidence="7">
    <location>
        <begin position="6"/>
        <end position="35"/>
    </location>
</feature>
<evidence type="ECO:0000259" key="8">
    <source>
        <dbReference type="Pfam" id="PF06429"/>
    </source>
</evidence>
<name>C6BQA1_RALP1</name>
<dbReference type="KEGG" id="rpf:Rpic12D_4711"/>
<protein>
    <recommendedName>
        <fullName evidence="4">Flagellar hook-associated protein 1</fullName>
    </recommendedName>
</protein>
<dbReference type="GO" id="GO:0044780">
    <property type="term" value="P:bacterial-type flagellum assembly"/>
    <property type="evidence" value="ECO:0007669"/>
    <property type="project" value="InterPro"/>
</dbReference>
<proteinExistence type="inferred from homology"/>
<dbReference type="InterPro" id="IPR010930">
    <property type="entry name" value="Flg_bb/hook_C_dom"/>
</dbReference>
<keyword evidence="6" id="KW-0975">Bacterial flagellum</keyword>
<keyword evidence="11" id="KW-0282">Flagellum</keyword>
<dbReference type="SUPFAM" id="SSF64518">
    <property type="entry name" value="Phase 1 flagellin"/>
    <property type="match status" value="2"/>
</dbReference>
<dbReference type="GO" id="GO:0005198">
    <property type="term" value="F:structural molecule activity"/>
    <property type="evidence" value="ECO:0007669"/>
    <property type="project" value="InterPro"/>
</dbReference>
<dbReference type="Pfam" id="PF06429">
    <property type="entry name" value="Flg_bbr_C"/>
    <property type="match status" value="1"/>
</dbReference>
<evidence type="ECO:0000259" key="9">
    <source>
        <dbReference type="Pfam" id="PF21158"/>
    </source>
</evidence>
<organism evidence="11">
    <name type="scientific">Ralstonia pickettii (strain 12D)</name>
    <dbReference type="NCBI Taxonomy" id="428406"/>
    <lineage>
        <taxon>Bacteria</taxon>
        <taxon>Pseudomonadati</taxon>
        <taxon>Pseudomonadota</taxon>
        <taxon>Betaproteobacteria</taxon>
        <taxon>Burkholderiales</taxon>
        <taxon>Burkholderiaceae</taxon>
        <taxon>Ralstonia</taxon>
    </lineage>
</organism>
<keyword evidence="5" id="KW-0964">Secreted</keyword>
<evidence type="ECO:0000256" key="1">
    <source>
        <dbReference type="ARBA" id="ARBA00004365"/>
    </source>
</evidence>
<dbReference type="GO" id="GO:0005576">
    <property type="term" value="C:extracellular region"/>
    <property type="evidence" value="ECO:0007669"/>
    <property type="project" value="UniProtKB-SubCell"/>
</dbReference>
<dbReference type="Pfam" id="PF22638">
    <property type="entry name" value="FlgK_D1"/>
    <property type="match status" value="1"/>
</dbReference>
<dbReference type="InterPro" id="IPR049119">
    <property type="entry name" value="FlgK_D2-like"/>
</dbReference>
<dbReference type="HOGENOM" id="CLU_012762_0_0_4"/>
<comment type="subcellular location">
    <subcellularLocation>
        <location evidence="1">Bacterial flagellum</location>
    </subcellularLocation>
    <subcellularLocation>
        <location evidence="2">Secreted</location>
    </subcellularLocation>
</comment>
<dbReference type="EMBL" id="CP001646">
    <property type="protein sequence ID" value="ACS65948.1"/>
    <property type="molecule type" value="Genomic_DNA"/>
</dbReference>
<feature type="domain" description="Flagellar basal-body/hook protein C-terminal" evidence="8">
    <location>
        <begin position="599"/>
        <end position="638"/>
    </location>
</feature>
<accession>C6BQA1</accession>
<comment type="similarity">
    <text evidence="3">Belongs to the flagella basal body rod proteins family.</text>
</comment>
<feature type="domain" description="Flagellar hook-associated protein 1 D2-like" evidence="9">
    <location>
        <begin position="338"/>
        <end position="412"/>
    </location>
</feature>
<evidence type="ECO:0000256" key="4">
    <source>
        <dbReference type="ARBA" id="ARBA00016244"/>
    </source>
</evidence>
<gene>
    <name evidence="11" type="ordered locus">Rpic12D_4711</name>
</gene>
<dbReference type="GO" id="GO:0009424">
    <property type="term" value="C:bacterial-type flagellum hook"/>
    <property type="evidence" value="ECO:0007669"/>
    <property type="project" value="InterPro"/>
</dbReference>
<dbReference type="Pfam" id="PF21158">
    <property type="entry name" value="flgK_1st_1"/>
    <property type="match status" value="1"/>
</dbReference>
<evidence type="ECO:0000256" key="6">
    <source>
        <dbReference type="ARBA" id="ARBA00023143"/>
    </source>
</evidence>
<dbReference type="InterPro" id="IPR001444">
    <property type="entry name" value="Flag_bb_rod_N"/>
</dbReference>
<geneLocation type="plasmid" evidence="11">
    <name>pRp12D01</name>
</geneLocation>
<keyword evidence="11" id="KW-0614">Plasmid</keyword>
<dbReference type="InterPro" id="IPR053927">
    <property type="entry name" value="FlgK_helical"/>
</dbReference>
<evidence type="ECO:0000256" key="5">
    <source>
        <dbReference type="ARBA" id="ARBA00022525"/>
    </source>
</evidence>
<keyword evidence="11" id="KW-0969">Cilium</keyword>
<evidence type="ECO:0000256" key="3">
    <source>
        <dbReference type="ARBA" id="ARBA00009677"/>
    </source>
</evidence>
<evidence type="ECO:0000313" key="11">
    <source>
        <dbReference type="EMBL" id="ACS65948.1"/>
    </source>
</evidence>
<dbReference type="PANTHER" id="PTHR30033:SF1">
    <property type="entry name" value="FLAGELLAR HOOK-ASSOCIATED PROTEIN 1"/>
    <property type="match status" value="1"/>
</dbReference>
<reference evidence="11" key="1">
    <citation type="submission" date="2009-06" db="EMBL/GenBank/DDBJ databases">
        <title>Complete sequence plasmid 1 of Ralstonia pickettii 12D.</title>
        <authorList>
            <consortium name="US DOE Joint Genome Institute"/>
            <person name="Lucas S."/>
            <person name="Copeland A."/>
            <person name="Lapidus A."/>
            <person name="Glavina del Rio T."/>
            <person name="Dalin E."/>
            <person name="Tice H."/>
            <person name="Bruce D."/>
            <person name="Goodwin L."/>
            <person name="Pitluck S."/>
            <person name="Sims D."/>
            <person name="Meincke L."/>
            <person name="Brettin T."/>
            <person name="Detter J.C."/>
            <person name="Han C."/>
            <person name="Larimer F."/>
            <person name="Land M."/>
            <person name="Hauser L."/>
            <person name="Kyrpides N."/>
            <person name="Ovchinnikova G."/>
            <person name="Marsh T."/>
            <person name="Richardson P."/>
        </authorList>
    </citation>
    <scope>NUCLEOTIDE SEQUENCE [LARGE SCALE GENOMIC DNA]</scope>
    <source>
        <plasmid evidence="11">12D</plasmid>
        <plasmid evidence="11">pRp12D01</plasmid>
    </source>
</reference>
<keyword evidence="11" id="KW-0966">Cell projection</keyword>
<sequence>MSSSLLNIGASGLRTAGIHLQVIGSNIANVNTPGYSRQEVVQTENPPHYGGVGDLGQGANVATVKRIYDQFLAAQVQSSQAAASSANQLNSLLSNLSQFMSDRNSGLSSALTSFFDAADGLVSKPSDATARHVFLGAISGLQSRFNLIAEQASALADQVNSQVQTQIGAVNGAVRQIASLNDQIVKAESSAGAPANDLRDQRDQLVQTLNQSIKASSVETSDGQYNIYVGNGQALVQGNRSFELTTVPSPYDPSQLSVGYKSPAGTVIVDDAQLGGGALGGLMEFRSKTLIQAQNGVGRLAAAISAEVNAQSRLGMDANGKMGGDIFSVAGPSVMPRSDNRGSATLTASITNATATPAHDYQLRYQGGVYTVSRYPDGSKATVVTTWPATVDGIRLNLSGTMHSGDSFLVRPTANAAATMKVLTTDYRTIAASSAVVADVGGNNRGSGAVTSVGINVVAFPAAAVKLTYNASAGGSLTGFPGSVTVTFNGKSTTYAGSAPYVQGATYAFNGIHMMMTGAPANGDTFKLSPNVANSTDSGNASTLAKLRNASLLDGGTVSVGAAWHNLVTQVGIQAHQAAGNLTSQTVLHRSAVSQQQAVSGVNLDEEAMKLMQYQKAYQASAKVMQTANSLFDTLLSMHGR</sequence>
<feature type="domain" description="Flagellar hook-associated protein FlgK helical" evidence="10">
    <location>
        <begin position="93"/>
        <end position="327"/>
    </location>
</feature>
<dbReference type="Pfam" id="PF00460">
    <property type="entry name" value="Flg_bb_rod"/>
    <property type="match status" value="1"/>
</dbReference>
<dbReference type="NCBIfam" id="TIGR02492">
    <property type="entry name" value="flgK_ends"/>
    <property type="match status" value="1"/>
</dbReference>
<dbReference type="PANTHER" id="PTHR30033">
    <property type="entry name" value="FLAGELLAR HOOK-ASSOCIATED PROTEIN 1"/>
    <property type="match status" value="1"/>
</dbReference>
<evidence type="ECO:0000256" key="2">
    <source>
        <dbReference type="ARBA" id="ARBA00004613"/>
    </source>
</evidence>
<evidence type="ECO:0000259" key="7">
    <source>
        <dbReference type="Pfam" id="PF00460"/>
    </source>
</evidence>
<dbReference type="AlphaFoldDB" id="C6BQA1"/>
<evidence type="ECO:0000259" key="10">
    <source>
        <dbReference type="Pfam" id="PF22638"/>
    </source>
</evidence>